<protein>
    <submittedName>
        <fullName evidence="1">Uncharacterized protein</fullName>
    </submittedName>
</protein>
<organism evidence="1 2">
    <name type="scientific">Roseomonas gilardii</name>
    <dbReference type="NCBI Taxonomy" id="257708"/>
    <lineage>
        <taxon>Bacteria</taxon>
        <taxon>Pseudomonadati</taxon>
        <taxon>Pseudomonadota</taxon>
        <taxon>Alphaproteobacteria</taxon>
        <taxon>Acetobacterales</taxon>
        <taxon>Roseomonadaceae</taxon>
        <taxon>Roseomonas</taxon>
    </lineage>
</organism>
<evidence type="ECO:0000313" key="2">
    <source>
        <dbReference type="Proteomes" id="UP000185494"/>
    </source>
</evidence>
<reference evidence="1 2" key="1">
    <citation type="submission" date="2016-05" db="EMBL/GenBank/DDBJ databases">
        <title>Complete Genome and Methylome Analysis of Psychrotrophic Bacterial Isolates from Antarctic Lake Untersee.</title>
        <authorList>
            <person name="Fomenkov A."/>
            <person name="Akimov V.N."/>
            <person name="Vasilyeva L.V."/>
            <person name="Andersen D."/>
            <person name="Vincze T."/>
            <person name="Roberts R.J."/>
        </authorList>
    </citation>
    <scope>NUCLEOTIDE SEQUENCE [LARGE SCALE GENOMIC DNA]</scope>
    <source>
        <strain evidence="1 2">U14-5</strain>
    </source>
</reference>
<name>A0A1L7AEE2_9PROT</name>
<proteinExistence type="predicted"/>
<dbReference type="Proteomes" id="UP000185494">
    <property type="component" value="Chromosome 1"/>
</dbReference>
<dbReference type="AlphaFoldDB" id="A0A1L7AEE2"/>
<dbReference type="EMBL" id="CP015583">
    <property type="protein sequence ID" value="APT57146.1"/>
    <property type="molecule type" value="Genomic_DNA"/>
</dbReference>
<evidence type="ECO:0000313" key="1">
    <source>
        <dbReference type="EMBL" id="APT57146.1"/>
    </source>
</evidence>
<accession>A0A1L7AEE2</accession>
<sequence>MAKRVVAAAQSGDMRAAEIVMKRIMPERRGAVVEFEMPKLETVDDAVEAMARISAGVTNGELTTAEAADLAGVVETWRKTLETADIARRLEALEASRTVN</sequence>
<dbReference type="KEGG" id="rgi:RGI145_08605"/>
<gene>
    <name evidence="1" type="ORF">RGI145_08605</name>
</gene>